<name>A0ABZ2XHQ4_9RHOO</name>
<dbReference type="EMBL" id="CP151406">
    <property type="protein sequence ID" value="WZJ21703.1"/>
    <property type="molecule type" value="Genomic_DNA"/>
</dbReference>
<accession>A0ABZ2XHQ4</accession>
<dbReference type="RefSeq" id="WP_341743802.1">
    <property type="nucleotide sequence ID" value="NZ_CP151406.1"/>
</dbReference>
<keyword evidence="2" id="KW-1185">Reference proteome</keyword>
<dbReference type="Proteomes" id="UP001479520">
    <property type="component" value="Chromosome"/>
</dbReference>
<evidence type="ECO:0000313" key="2">
    <source>
        <dbReference type="Proteomes" id="UP001479520"/>
    </source>
</evidence>
<organism evidence="1 2">
    <name type="scientific">Azonexus hydrophilus</name>
    <dbReference type="NCBI Taxonomy" id="418702"/>
    <lineage>
        <taxon>Bacteria</taxon>
        <taxon>Pseudomonadati</taxon>
        <taxon>Pseudomonadota</taxon>
        <taxon>Betaproteobacteria</taxon>
        <taxon>Rhodocyclales</taxon>
        <taxon>Azonexaceae</taxon>
        <taxon>Azonexus</taxon>
    </lineage>
</organism>
<sequence length="198" mass="21888">MVATDSIGEKVGTATLIRTGFEQPYRQSQALRLNVSNRENGLQKSALMFSEGNFAYIVPAMSVVEKAGVEPSRLLFDLSGQSPRVLCALGAEDKGQAWTICAYPGSLEFAEVVLACASFEEILAAWFLFDCNDPRSIPTELMLSLVLIFPAVYASCGNGKRQMAREADRIVILDTFTNRLEQHKTLMNCQKLLREAEQ</sequence>
<evidence type="ECO:0000313" key="1">
    <source>
        <dbReference type="EMBL" id="WZJ21703.1"/>
    </source>
</evidence>
<reference evidence="1 2" key="1">
    <citation type="submission" date="2024-04" db="EMBL/GenBank/DDBJ databases">
        <title>Dissimilatory iodate-reducing microorganisms contribute to the enrichment of iodine in groundwater.</title>
        <authorList>
            <person name="Jiang Z."/>
        </authorList>
    </citation>
    <scope>NUCLEOTIDE SEQUENCE [LARGE SCALE GENOMIC DNA]</scope>
    <source>
        <strain evidence="1 2">NCP973</strain>
    </source>
</reference>
<protein>
    <submittedName>
        <fullName evidence="1">Uncharacterized protein</fullName>
    </submittedName>
</protein>
<proteinExistence type="predicted"/>
<gene>
    <name evidence="1" type="ORF">AADV58_00745</name>
</gene>